<dbReference type="AlphaFoldDB" id="A0A369B3Q4"/>
<dbReference type="InterPro" id="IPR003838">
    <property type="entry name" value="ABC3_permease_C"/>
</dbReference>
<comment type="similarity">
    <text evidence="2">Belongs to the ABC-4 integral membrane protein family. HrtB subfamily.</text>
</comment>
<feature type="domain" description="MacB-like periplasmic core" evidence="12">
    <location>
        <begin position="26"/>
        <end position="191"/>
    </location>
</feature>
<comment type="function">
    <text evidence="10">Part of the ABC transporter complex hrt involved in hemin import. Responsible for the translocation of the substrate across the membrane.</text>
</comment>
<evidence type="ECO:0000256" key="4">
    <source>
        <dbReference type="ARBA" id="ARBA00016962"/>
    </source>
</evidence>
<dbReference type="InterPro" id="IPR025857">
    <property type="entry name" value="MacB_PCD"/>
</dbReference>
<keyword evidence="5" id="KW-0813">Transport</keyword>
<keyword evidence="14" id="KW-1185">Reference proteome</keyword>
<dbReference type="PANTHER" id="PTHR43738">
    <property type="entry name" value="ABC TRANSPORTER, MEMBRANE PROTEIN"/>
    <property type="match status" value="1"/>
</dbReference>
<keyword evidence="9" id="KW-0472">Membrane</keyword>
<dbReference type="PANTHER" id="PTHR43738:SF1">
    <property type="entry name" value="HEMIN TRANSPORT SYSTEM PERMEASE PROTEIN HRTB-RELATED"/>
    <property type="match status" value="1"/>
</dbReference>
<dbReference type="GO" id="GO:0005886">
    <property type="term" value="C:plasma membrane"/>
    <property type="evidence" value="ECO:0007669"/>
    <property type="project" value="UniProtKB-SubCell"/>
</dbReference>
<comment type="subcellular location">
    <subcellularLocation>
        <location evidence="1">Cell membrane</location>
        <topology evidence="1">Multi-pass membrane protein</topology>
    </subcellularLocation>
</comment>
<keyword evidence="6" id="KW-1003">Cell membrane</keyword>
<evidence type="ECO:0000256" key="6">
    <source>
        <dbReference type="ARBA" id="ARBA00022475"/>
    </source>
</evidence>
<organism evidence="13 14">
    <name type="scientific">Vagococcus fluvialis</name>
    <dbReference type="NCBI Taxonomy" id="2738"/>
    <lineage>
        <taxon>Bacteria</taxon>
        <taxon>Bacillati</taxon>
        <taxon>Bacillota</taxon>
        <taxon>Bacilli</taxon>
        <taxon>Lactobacillales</taxon>
        <taxon>Enterococcaceae</taxon>
        <taxon>Vagococcus</taxon>
    </lineage>
</organism>
<dbReference type="Pfam" id="PF12704">
    <property type="entry name" value="MacB_PCD"/>
    <property type="match status" value="1"/>
</dbReference>
<gene>
    <name evidence="13" type="ORF">CBF32_00785</name>
</gene>
<dbReference type="InterPro" id="IPR051125">
    <property type="entry name" value="ABC-4/HrtB_transporter"/>
</dbReference>
<comment type="caution">
    <text evidence="13">The sequence shown here is derived from an EMBL/GenBank/DDBJ whole genome shotgun (WGS) entry which is preliminary data.</text>
</comment>
<evidence type="ECO:0000256" key="7">
    <source>
        <dbReference type="ARBA" id="ARBA00022692"/>
    </source>
</evidence>
<protein>
    <recommendedName>
        <fullName evidence="4">Putative hemin transport system permease protein HrtB</fullName>
    </recommendedName>
</protein>
<feature type="domain" description="ABC3 transporter permease C-terminal" evidence="11">
    <location>
        <begin position="254"/>
        <end position="365"/>
    </location>
</feature>
<name>A0A369B3Q4_9ENTE</name>
<evidence type="ECO:0000256" key="3">
    <source>
        <dbReference type="ARBA" id="ARBA00011131"/>
    </source>
</evidence>
<proteinExistence type="inferred from homology"/>
<evidence type="ECO:0000256" key="1">
    <source>
        <dbReference type="ARBA" id="ARBA00004651"/>
    </source>
</evidence>
<dbReference type="RefSeq" id="WP_114288826.1">
    <property type="nucleotide sequence ID" value="NZ_JAYEVP010000007.1"/>
</dbReference>
<dbReference type="Proteomes" id="UP000288197">
    <property type="component" value="Unassembled WGS sequence"/>
</dbReference>
<evidence type="ECO:0000256" key="8">
    <source>
        <dbReference type="ARBA" id="ARBA00022989"/>
    </source>
</evidence>
<comment type="subunit">
    <text evidence="3">The complex is composed of two ATP-binding proteins (HrtA), two transmembrane proteins (HrtB) and a solute-binding protein.</text>
</comment>
<evidence type="ECO:0000259" key="12">
    <source>
        <dbReference type="Pfam" id="PF12704"/>
    </source>
</evidence>
<dbReference type="Pfam" id="PF02687">
    <property type="entry name" value="FtsX"/>
    <property type="match status" value="1"/>
</dbReference>
<reference evidence="13 14" key="1">
    <citation type="submission" date="2017-05" db="EMBL/GenBank/DDBJ databases">
        <title>Vagococcus spp. assemblies.</title>
        <authorList>
            <person name="Gulvik C.A."/>
        </authorList>
    </citation>
    <scope>NUCLEOTIDE SEQUENCE [LARGE SCALE GENOMIC DNA]</scope>
    <source>
        <strain evidence="13 14">NCFB 2497</strain>
    </source>
</reference>
<dbReference type="OrthoDB" id="384327at2"/>
<accession>A0A369B3Q4</accession>
<evidence type="ECO:0000256" key="5">
    <source>
        <dbReference type="ARBA" id="ARBA00022448"/>
    </source>
</evidence>
<dbReference type="EMBL" id="NGJX01000001">
    <property type="protein sequence ID" value="RSU05563.1"/>
    <property type="molecule type" value="Genomic_DNA"/>
</dbReference>
<evidence type="ECO:0000256" key="2">
    <source>
        <dbReference type="ARBA" id="ARBA00008697"/>
    </source>
</evidence>
<sequence>MFLALKEIKKEKSRFVMIVIVTALIAFLVYFLTGLAYGLASANTTSVEHWKADGIILSKASNQNIYASTIEEDVVKSLDLKSSESLNVASTVVSVNESKDQFDLVLMGIEEKGKLVLPKLIEGRHIKGSQEIVLSDTFKKDFDIKIGDKIKVISTGRTFDVVGFTKKSEYNTQTVGYVALEMASQEMMMYKTGDDKTDATATPTVNMPNRISAIITNEKVDNKLLKKNNLTYLSKKEFINTIPGYQAQLLTFGLMIISLIIISAVIISIFMYILTMQKKSIFAILKIQGISDSYISKSVIYQTVIVSLLGTIIGIGLTLLTFNFLPNQVPVQMNWPITGIVSLLFLICPLLGSLFSARSILKIDPLDAL</sequence>
<keyword evidence="7" id="KW-0812">Transmembrane</keyword>
<evidence type="ECO:0000313" key="13">
    <source>
        <dbReference type="EMBL" id="RSU05563.1"/>
    </source>
</evidence>
<evidence type="ECO:0000313" key="14">
    <source>
        <dbReference type="Proteomes" id="UP000288197"/>
    </source>
</evidence>
<evidence type="ECO:0000256" key="9">
    <source>
        <dbReference type="ARBA" id="ARBA00023136"/>
    </source>
</evidence>
<keyword evidence="8" id="KW-1133">Transmembrane helix</keyword>
<evidence type="ECO:0000259" key="11">
    <source>
        <dbReference type="Pfam" id="PF02687"/>
    </source>
</evidence>
<evidence type="ECO:0000256" key="10">
    <source>
        <dbReference type="ARBA" id="ARBA00024973"/>
    </source>
</evidence>